<evidence type="ECO:0000313" key="2">
    <source>
        <dbReference type="EMBL" id="KAJ8339589.1"/>
    </source>
</evidence>
<reference evidence="2" key="1">
    <citation type="journal article" date="2023" name="Science">
        <title>Genome structures resolve the early diversification of teleost fishes.</title>
        <authorList>
            <person name="Parey E."/>
            <person name="Louis A."/>
            <person name="Montfort J."/>
            <person name="Bouchez O."/>
            <person name="Roques C."/>
            <person name="Iampietro C."/>
            <person name="Lluch J."/>
            <person name="Castinel A."/>
            <person name="Donnadieu C."/>
            <person name="Desvignes T."/>
            <person name="Floi Bucao C."/>
            <person name="Jouanno E."/>
            <person name="Wen M."/>
            <person name="Mejri S."/>
            <person name="Dirks R."/>
            <person name="Jansen H."/>
            <person name="Henkel C."/>
            <person name="Chen W.J."/>
            <person name="Zahm M."/>
            <person name="Cabau C."/>
            <person name="Klopp C."/>
            <person name="Thompson A.W."/>
            <person name="Robinson-Rechavi M."/>
            <person name="Braasch I."/>
            <person name="Lecointre G."/>
            <person name="Bobe J."/>
            <person name="Postlethwait J.H."/>
            <person name="Berthelot C."/>
            <person name="Roest Crollius H."/>
            <person name="Guiguen Y."/>
        </authorList>
    </citation>
    <scope>NUCLEOTIDE SEQUENCE</scope>
    <source>
        <strain evidence="2">WJC10195</strain>
    </source>
</reference>
<comment type="caution">
    <text evidence="2">The sequence shown here is derived from an EMBL/GenBank/DDBJ whole genome shotgun (WGS) entry which is preliminary data.</text>
</comment>
<dbReference type="AlphaFoldDB" id="A0A9Q1EIR5"/>
<feature type="region of interest" description="Disordered" evidence="1">
    <location>
        <begin position="47"/>
        <end position="68"/>
    </location>
</feature>
<keyword evidence="3" id="KW-1185">Reference proteome</keyword>
<sequence length="314" mass="34928">MSFATPDMKRNDLTLADNVKVIQMLDGVLKMSQAEIAKKFRCSLLQSQKEQGRHPPTMESEQQPKPKEGARTVKLRTLFFCGLLKERKNIVFKTAHGEKKDDDTQVYYGLGKRLPMLPTIIQVYEPDCIYNCDETGDCDLYRAQPNETLTLKTEKIANEQLQAAFHVIGDWMQIHDFTDYSNFTIIKRHLHQSKTEEAQSLLMLLMALLTMVLLLGSGRSSGFCSGVNLKRVLSGRPFYSRTAGVISGAHLTGKSGAARKLDLRFSAPPSPALAGDDAYDLLTDPAVEIQLALSPTPSGPPLSRHSRAAFVHFS</sequence>
<proteinExistence type="predicted"/>
<protein>
    <submittedName>
        <fullName evidence="2">Uncharacterized protein</fullName>
    </submittedName>
</protein>
<dbReference type="Proteomes" id="UP001152622">
    <property type="component" value="Chromosome 17"/>
</dbReference>
<name>A0A9Q1EIR5_SYNKA</name>
<evidence type="ECO:0000256" key="1">
    <source>
        <dbReference type="SAM" id="MobiDB-lite"/>
    </source>
</evidence>
<evidence type="ECO:0000313" key="3">
    <source>
        <dbReference type="Proteomes" id="UP001152622"/>
    </source>
</evidence>
<organism evidence="2 3">
    <name type="scientific">Synaphobranchus kaupii</name>
    <name type="common">Kaup's arrowtooth eel</name>
    <dbReference type="NCBI Taxonomy" id="118154"/>
    <lineage>
        <taxon>Eukaryota</taxon>
        <taxon>Metazoa</taxon>
        <taxon>Chordata</taxon>
        <taxon>Craniata</taxon>
        <taxon>Vertebrata</taxon>
        <taxon>Euteleostomi</taxon>
        <taxon>Actinopterygii</taxon>
        <taxon>Neopterygii</taxon>
        <taxon>Teleostei</taxon>
        <taxon>Anguilliformes</taxon>
        <taxon>Synaphobranchidae</taxon>
        <taxon>Synaphobranchus</taxon>
    </lineage>
</organism>
<accession>A0A9Q1EIR5</accession>
<gene>
    <name evidence="2" type="ORF">SKAU_G00363750</name>
</gene>
<dbReference type="EMBL" id="JAINUF010000017">
    <property type="protein sequence ID" value="KAJ8339589.1"/>
    <property type="molecule type" value="Genomic_DNA"/>
</dbReference>
<dbReference type="OrthoDB" id="9909311at2759"/>